<dbReference type="eggNOG" id="ENOG502T1BI">
    <property type="taxonomic scope" value="Eukaryota"/>
</dbReference>
<reference evidence="12" key="1">
    <citation type="submission" date="2013-01" db="EMBL/GenBank/DDBJ databases">
        <title>Draft Genome Sequence of a Mulberry Tree, Morus notabilis C.K. Schneid.</title>
        <authorList>
            <person name="He N."/>
            <person name="Zhao S."/>
        </authorList>
    </citation>
    <scope>NUCLEOTIDE SEQUENCE</scope>
</reference>
<evidence type="ECO:0000256" key="8">
    <source>
        <dbReference type="ARBA" id="ARBA00023010"/>
    </source>
</evidence>
<evidence type="ECO:0000256" key="3">
    <source>
        <dbReference type="ARBA" id="ARBA00022448"/>
    </source>
</evidence>
<evidence type="ECO:0000256" key="2">
    <source>
        <dbReference type="ARBA" id="ARBA00008444"/>
    </source>
</evidence>
<evidence type="ECO:0000256" key="9">
    <source>
        <dbReference type="ARBA" id="ARBA00023128"/>
    </source>
</evidence>
<sequence length="179" mass="18890">MVYVRQKEDPWNLIIAGAATGGFLQMRPGFAALGGDGLHMAKMTRIGGSTEEGLPAAGRDLQCSPWLGVQLVEGGYEGRLIILKLFDIVFDSNSDESVVVIGEEEIDDEFQNFARVKELEDEARSANAKLECGDGVGGAGAGVGTPLDVKVNDELVESAAVDEFSVFDPNGDHGGSVSD</sequence>
<proteinExistence type="inferred from homology"/>
<evidence type="ECO:0000256" key="7">
    <source>
        <dbReference type="ARBA" id="ARBA00022989"/>
    </source>
</evidence>
<keyword evidence="7" id="KW-1133">Transmembrane helix</keyword>
<keyword evidence="8" id="KW-0811">Translocation</keyword>
<protein>
    <submittedName>
        <fullName evidence="11">Uncharacterized protein</fullName>
    </submittedName>
</protein>
<evidence type="ECO:0000313" key="12">
    <source>
        <dbReference type="Proteomes" id="UP000030645"/>
    </source>
</evidence>
<keyword evidence="10" id="KW-0472">Membrane</keyword>
<comment type="subcellular location">
    <subcellularLocation>
        <location evidence="1">Mitochondrion inner membrane</location>
        <topology evidence="1">Multi-pass membrane protein</topology>
    </subcellularLocation>
</comment>
<evidence type="ECO:0000313" key="11">
    <source>
        <dbReference type="EMBL" id="EXB39827.1"/>
    </source>
</evidence>
<dbReference type="GO" id="GO:0030150">
    <property type="term" value="P:protein import into mitochondrial matrix"/>
    <property type="evidence" value="ECO:0007669"/>
    <property type="project" value="TreeGrafter"/>
</dbReference>
<evidence type="ECO:0000256" key="10">
    <source>
        <dbReference type="ARBA" id="ARBA00023136"/>
    </source>
</evidence>
<dbReference type="GO" id="GO:0008320">
    <property type="term" value="F:protein transmembrane transporter activity"/>
    <property type="evidence" value="ECO:0007669"/>
    <property type="project" value="TreeGrafter"/>
</dbReference>
<comment type="similarity">
    <text evidence="2">Belongs to the Tim17/Tim22/Tim23 family.</text>
</comment>
<keyword evidence="6" id="KW-0653">Protein transport</keyword>
<keyword evidence="12" id="KW-1185">Reference proteome</keyword>
<evidence type="ECO:0000256" key="4">
    <source>
        <dbReference type="ARBA" id="ARBA00022692"/>
    </source>
</evidence>
<evidence type="ECO:0000256" key="6">
    <source>
        <dbReference type="ARBA" id="ARBA00022927"/>
    </source>
</evidence>
<evidence type="ECO:0000256" key="1">
    <source>
        <dbReference type="ARBA" id="ARBA00004448"/>
    </source>
</evidence>
<name>W9QTL0_9ROSA</name>
<gene>
    <name evidence="11" type="ORF">L484_001678</name>
</gene>
<dbReference type="STRING" id="981085.W9QTL0"/>
<keyword evidence="4" id="KW-0812">Transmembrane</keyword>
<keyword evidence="9" id="KW-0496">Mitochondrion</keyword>
<dbReference type="Proteomes" id="UP000030645">
    <property type="component" value="Unassembled WGS sequence"/>
</dbReference>
<dbReference type="AlphaFoldDB" id="W9QTL0"/>
<evidence type="ECO:0000256" key="5">
    <source>
        <dbReference type="ARBA" id="ARBA00022792"/>
    </source>
</evidence>
<dbReference type="EMBL" id="KE343737">
    <property type="protein sequence ID" value="EXB39827.1"/>
    <property type="molecule type" value="Genomic_DNA"/>
</dbReference>
<organism evidence="11 12">
    <name type="scientific">Morus notabilis</name>
    <dbReference type="NCBI Taxonomy" id="981085"/>
    <lineage>
        <taxon>Eukaryota</taxon>
        <taxon>Viridiplantae</taxon>
        <taxon>Streptophyta</taxon>
        <taxon>Embryophyta</taxon>
        <taxon>Tracheophyta</taxon>
        <taxon>Spermatophyta</taxon>
        <taxon>Magnoliopsida</taxon>
        <taxon>eudicotyledons</taxon>
        <taxon>Gunneridae</taxon>
        <taxon>Pentapetalae</taxon>
        <taxon>rosids</taxon>
        <taxon>fabids</taxon>
        <taxon>Rosales</taxon>
        <taxon>Moraceae</taxon>
        <taxon>Moreae</taxon>
        <taxon>Morus</taxon>
    </lineage>
</organism>
<keyword evidence="3" id="KW-0813">Transport</keyword>
<dbReference type="PANTHER" id="PTHR10485">
    <property type="entry name" value="MITOCHONDRIAL IMPORT INNER MEMBRANE TRANSLOCASE SUBUNIT TIM-17"/>
    <property type="match status" value="1"/>
</dbReference>
<dbReference type="GO" id="GO:0005744">
    <property type="term" value="C:TIM23 mitochondrial import inner membrane translocase complex"/>
    <property type="evidence" value="ECO:0007669"/>
    <property type="project" value="TreeGrafter"/>
</dbReference>
<dbReference type="PANTHER" id="PTHR10485:SF0">
    <property type="entry name" value="AT05822P-RELATED"/>
    <property type="match status" value="1"/>
</dbReference>
<accession>W9QTL0</accession>
<keyword evidence="5" id="KW-0999">Mitochondrion inner membrane</keyword>